<name>A0A9E7L422_9LILI</name>
<dbReference type="EMBL" id="CP097510">
    <property type="protein sequence ID" value="URE39801.1"/>
    <property type="molecule type" value="Genomic_DNA"/>
</dbReference>
<feature type="compositionally biased region" description="Polar residues" evidence="1">
    <location>
        <begin position="12"/>
        <end position="22"/>
    </location>
</feature>
<dbReference type="Proteomes" id="UP001055439">
    <property type="component" value="Chromosome 8"/>
</dbReference>
<proteinExistence type="predicted"/>
<keyword evidence="3" id="KW-1185">Reference proteome</keyword>
<evidence type="ECO:0000313" key="3">
    <source>
        <dbReference type="Proteomes" id="UP001055439"/>
    </source>
</evidence>
<organism evidence="2 3">
    <name type="scientific">Musa troglodytarum</name>
    <name type="common">fe'i banana</name>
    <dbReference type="NCBI Taxonomy" id="320322"/>
    <lineage>
        <taxon>Eukaryota</taxon>
        <taxon>Viridiplantae</taxon>
        <taxon>Streptophyta</taxon>
        <taxon>Embryophyta</taxon>
        <taxon>Tracheophyta</taxon>
        <taxon>Spermatophyta</taxon>
        <taxon>Magnoliopsida</taxon>
        <taxon>Liliopsida</taxon>
        <taxon>Zingiberales</taxon>
        <taxon>Musaceae</taxon>
        <taxon>Musa</taxon>
    </lineage>
</organism>
<feature type="region of interest" description="Disordered" evidence="1">
    <location>
        <begin position="1"/>
        <end position="41"/>
    </location>
</feature>
<evidence type="ECO:0000256" key="1">
    <source>
        <dbReference type="SAM" id="MobiDB-lite"/>
    </source>
</evidence>
<accession>A0A9E7L422</accession>
<gene>
    <name evidence="2" type="ORF">MUK42_37288</name>
</gene>
<sequence>MSRESGYLRNADSLSPVSTGSHTPKKRLSQVRGDENPNRNNYSVAMPRLISFDIMLAVAKELLNNEGWLKEEHDDTNFKQH</sequence>
<evidence type="ECO:0000313" key="2">
    <source>
        <dbReference type="EMBL" id="URE39801.1"/>
    </source>
</evidence>
<protein>
    <submittedName>
        <fullName evidence="2">Uncharacterized protein</fullName>
    </submittedName>
</protein>
<dbReference type="AlphaFoldDB" id="A0A9E7L422"/>
<reference evidence="2" key="1">
    <citation type="submission" date="2022-05" db="EMBL/GenBank/DDBJ databases">
        <title>The Musa troglodytarum L. genome provides insights into the mechanism of non-climacteric behaviour and enrichment of carotenoids.</title>
        <authorList>
            <person name="Wang J."/>
        </authorList>
    </citation>
    <scope>NUCLEOTIDE SEQUENCE</scope>
    <source>
        <tissue evidence="2">Leaf</tissue>
    </source>
</reference>